<proteinExistence type="predicted"/>
<reference evidence="2 3" key="1">
    <citation type="submission" date="2020-08" db="EMBL/GenBank/DDBJ databases">
        <title>Sequencing the genomes of 1000 actinobacteria strains.</title>
        <authorList>
            <person name="Klenk H.-P."/>
        </authorList>
    </citation>
    <scope>NUCLEOTIDE SEQUENCE [LARGE SCALE GENOMIC DNA]</scope>
    <source>
        <strain evidence="2 3">DSM 44598</strain>
    </source>
</reference>
<dbReference type="AlphaFoldDB" id="A0A840WUM7"/>
<dbReference type="SUPFAM" id="SSF54593">
    <property type="entry name" value="Glyoxalase/Bleomycin resistance protein/Dihydroxybiphenyl dioxygenase"/>
    <property type="match status" value="1"/>
</dbReference>
<dbReference type="RefSeq" id="WP_184369748.1">
    <property type="nucleotide sequence ID" value="NZ_BAAAKM010000040.1"/>
</dbReference>
<protein>
    <recommendedName>
        <fullName evidence="4">Glycosyltransferase</fullName>
    </recommendedName>
</protein>
<evidence type="ECO:0008006" key="4">
    <source>
        <dbReference type="Google" id="ProtNLM"/>
    </source>
</evidence>
<comment type="caution">
    <text evidence="2">The sequence shown here is derived from an EMBL/GenBank/DDBJ whole genome shotgun (WGS) entry which is preliminary data.</text>
</comment>
<gene>
    <name evidence="2" type="ORF">HNR07_006364</name>
</gene>
<dbReference type="EMBL" id="JACHDO010000001">
    <property type="protein sequence ID" value="MBB5495227.1"/>
    <property type="molecule type" value="Genomic_DNA"/>
</dbReference>
<dbReference type="Proteomes" id="UP000579647">
    <property type="component" value="Unassembled WGS sequence"/>
</dbReference>
<feature type="region of interest" description="Disordered" evidence="1">
    <location>
        <begin position="1"/>
        <end position="27"/>
    </location>
</feature>
<dbReference type="CDD" id="cd06587">
    <property type="entry name" value="VOC"/>
    <property type="match status" value="1"/>
</dbReference>
<dbReference type="InterPro" id="IPR029068">
    <property type="entry name" value="Glyas_Bleomycin-R_OHBP_Dase"/>
</dbReference>
<accession>A0A840WUM7</accession>
<name>A0A840WUM7_9ACTN</name>
<organism evidence="2 3">
    <name type="scientific">Nocardiopsis metallicus</name>
    <dbReference type="NCBI Taxonomy" id="179819"/>
    <lineage>
        <taxon>Bacteria</taxon>
        <taxon>Bacillati</taxon>
        <taxon>Actinomycetota</taxon>
        <taxon>Actinomycetes</taxon>
        <taxon>Streptosporangiales</taxon>
        <taxon>Nocardiopsidaceae</taxon>
        <taxon>Nocardiopsis</taxon>
    </lineage>
</organism>
<sequence length="175" mass="18804">MSEKYPNFPAFSISPVPPPAGPDTPAPEQFRGLYGMPVFVTVPTGDLAASTEFWVDGLGFFDFFTAPGQVVHLRRWAFQDVLLVPGERPAVVAPMSVSFSCVLNQVDGIAAACEKALPGSVSAPRQMPWGSVEIEVTTPENTRVIMTAARPFDPEGAAADYLRENDFDLPETTGA</sequence>
<evidence type="ECO:0000313" key="3">
    <source>
        <dbReference type="Proteomes" id="UP000579647"/>
    </source>
</evidence>
<dbReference type="Gene3D" id="3.10.180.10">
    <property type="entry name" value="2,3-Dihydroxybiphenyl 1,2-Dioxygenase, domain 1"/>
    <property type="match status" value="1"/>
</dbReference>
<evidence type="ECO:0000256" key="1">
    <source>
        <dbReference type="SAM" id="MobiDB-lite"/>
    </source>
</evidence>
<feature type="compositionally biased region" description="Pro residues" evidence="1">
    <location>
        <begin position="15"/>
        <end position="25"/>
    </location>
</feature>
<keyword evidence="3" id="KW-1185">Reference proteome</keyword>
<evidence type="ECO:0000313" key="2">
    <source>
        <dbReference type="EMBL" id="MBB5495227.1"/>
    </source>
</evidence>